<protein>
    <submittedName>
        <fullName evidence="2">Uncharacterized protein</fullName>
    </submittedName>
</protein>
<dbReference type="Proteomes" id="UP000331127">
    <property type="component" value="Unassembled WGS sequence"/>
</dbReference>
<keyword evidence="1" id="KW-1133">Transmembrane helix</keyword>
<evidence type="ECO:0000313" key="3">
    <source>
        <dbReference type="Proteomes" id="UP000331127"/>
    </source>
</evidence>
<gene>
    <name evidence="2" type="ORF">Amac_027710</name>
</gene>
<sequence length="53" mass="5918">MNPSFESVLSTEEVGGMTVLGIIFVLIVVLLALADPLLLSRFERLDEKKNGWR</sequence>
<accession>A0A5M3WJ14</accession>
<dbReference type="EMBL" id="BLAE01000014">
    <property type="protein sequence ID" value="GES09175.1"/>
    <property type="molecule type" value="Genomic_DNA"/>
</dbReference>
<evidence type="ECO:0000313" key="2">
    <source>
        <dbReference type="EMBL" id="GES09175.1"/>
    </source>
</evidence>
<keyword evidence="3" id="KW-1185">Reference proteome</keyword>
<organism evidence="2 3">
    <name type="scientific">Acrocarpospora macrocephala</name>
    <dbReference type="NCBI Taxonomy" id="150177"/>
    <lineage>
        <taxon>Bacteria</taxon>
        <taxon>Bacillati</taxon>
        <taxon>Actinomycetota</taxon>
        <taxon>Actinomycetes</taxon>
        <taxon>Streptosporangiales</taxon>
        <taxon>Streptosporangiaceae</taxon>
        <taxon>Acrocarpospora</taxon>
    </lineage>
</organism>
<feature type="transmembrane region" description="Helical" evidence="1">
    <location>
        <begin position="20"/>
        <end position="39"/>
    </location>
</feature>
<keyword evidence="1" id="KW-0812">Transmembrane</keyword>
<keyword evidence="1" id="KW-0472">Membrane</keyword>
<proteinExistence type="predicted"/>
<name>A0A5M3WJ14_9ACTN</name>
<dbReference type="AlphaFoldDB" id="A0A5M3WJ14"/>
<evidence type="ECO:0000256" key="1">
    <source>
        <dbReference type="SAM" id="Phobius"/>
    </source>
</evidence>
<reference evidence="2 3" key="1">
    <citation type="submission" date="2019-10" db="EMBL/GenBank/DDBJ databases">
        <title>Whole genome shotgun sequence of Acrocarpospora macrocephala NBRC 16266.</title>
        <authorList>
            <person name="Ichikawa N."/>
            <person name="Kimura A."/>
            <person name="Kitahashi Y."/>
            <person name="Komaki H."/>
            <person name="Oguchi A."/>
        </authorList>
    </citation>
    <scope>NUCLEOTIDE SEQUENCE [LARGE SCALE GENOMIC DNA]</scope>
    <source>
        <strain evidence="2 3">NBRC 16266</strain>
    </source>
</reference>
<comment type="caution">
    <text evidence="2">The sequence shown here is derived from an EMBL/GenBank/DDBJ whole genome shotgun (WGS) entry which is preliminary data.</text>
</comment>